<evidence type="ECO:0000313" key="2">
    <source>
        <dbReference type="EMBL" id="PPQ64048.1"/>
    </source>
</evidence>
<protein>
    <recommendedName>
        <fullName evidence="4">F-box domain-containing protein</fullName>
    </recommendedName>
</protein>
<dbReference type="Proteomes" id="UP000284842">
    <property type="component" value="Unassembled WGS sequence"/>
</dbReference>
<dbReference type="AlphaFoldDB" id="A0A409VAW6"/>
<accession>A0A409VAW6</accession>
<dbReference type="InterPro" id="IPR032675">
    <property type="entry name" value="LRR_dom_sf"/>
</dbReference>
<evidence type="ECO:0008006" key="4">
    <source>
        <dbReference type="Google" id="ProtNLM"/>
    </source>
</evidence>
<dbReference type="InParanoid" id="A0A409VAW6"/>
<comment type="caution">
    <text evidence="2">The sequence shown here is derived from an EMBL/GenBank/DDBJ whole genome shotgun (WGS) entry which is preliminary data.</text>
</comment>
<keyword evidence="3" id="KW-1185">Reference proteome</keyword>
<dbReference type="EMBL" id="NHTK01006099">
    <property type="protein sequence ID" value="PPQ64048.1"/>
    <property type="molecule type" value="Genomic_DNA"/>
</dbReference>
<dbReference type="SUPFAM" id="SSF52047">
    <property type="entry name" value="RNI-like"/>
    <property type="match status" value="1"/>
</dbReference>
<reference evidence="2 3" key="1">
    <citation type="journal article" date="2018" name="Evol. Lett.">
        <title>Horizontal gene cluster transfer increased hallucinogenic mushroom diversity.</title>
        <authorList>
            <person name="Reynolds H.T."/>
            <person name="Vijayakumar V."/>
            <person name="Gluck-Thaler E."/>
            <person name="Korotkin H.B."/>
            <person name="Matheny P.B."/>
            <person name="Slot J.C."/>
        </authorList>
    </citation>
    <scope>NUCLEOTIDE SEQUENCE [LARGE SCALE GENOMIC DNA]</scope>
    <source>
        <strain evidence="2 3">2629</strain>
    </source>
</reference>
<proteinExistence type="predicted"/>
<dbReference type="OrthoDB" id="3039255at2759"/>
<gene>
    <name evidence="2" type="ORF">CVT24_008860</name>
</gene>
<evidence type="ECO:0000313" key="3">
    <source>
        <dbReference type="Proteomes" id="UP000284842"/>
    </source>
</evidence>
<dbReference type="Gene3D" id="3.80.10.10">
    <property type="entry name" value="Ribonuclease Inhibitor"/>
    <property type="match status" value="1"/>
</dbReference>
<name>A0A409VAW6_9AGAR</name>
<feature type="signal peptide" evidence="1">
    <location>
        <begin position="1"/>
        <end position="22"/>
    </location>
</feature>
<sequence>MSLGRWAMDILIYSLILKATGPASLNVDQKCKVLLNTLPQMTSLTNLTIAYPHCDEETDTCVVQKSLQLVNSIWMVPGIAERLVKLELSIPLETFGQATSAVSAFPRLEHLGLIIHAPNTFTSNPNIVGAATYEMAQFINDKCPNIHSLALTFYSLPDNINPIHPFFTAPALDRLPHLRSFSLKISIINFKLQECVSSFLATHASTIRELHIALEGPAGDHHLPHPQPILAHPIFDVSFPYLSSLTLGLVQWNRDTWGSIVIQFLTKYLIRHRSTLRNLRIDEYIFTFEQLSSFMDKLATRCILQSLSLNIQLHSLSSDLLQSLYTSFGHLRSLHLAFDYSYEPDRSSESSFIADNITMKLCGPLTGVVAQRRSVMFHNKITHQTYLDWALCDLDLEYRKYENICEVCYHRPDPYRSFETSSAGALPAVLRPDGVGSVAFDKIPTHSMIICTNPPEWVRPSDNVSDDVFEFTDWVWR</sequence>
<feature type="chain" id="PRO_5019520548" description="F-box domain-containing protein" evidence="1">
    <location>
        <begin position="23"/>
        <end position="477"/>
    </location>
</feature>
<evidence type="ECO:0000256" key="1">
    <source>
        <dbReference type="SAM" id="SignalP"/>
    </source>
</evidence>
<keyword evidence="1" id="KW-0732">Signal</keyword>
<organism evidence="2 3">
    <name type="scientific">Panaeolus cyanescens</name>
    <dbReference type="NCBI Taxonomy" id="181874"/>
    <lineage>
        <taxon>Eukaryota</taxon>
        <taxon>Fungi</taxon>
        <taxon>Dikarya</taxon>
        <taxon>Basidiomycota</taxon>
        <taxon>Agaricomycotina</taxon>
        <taxon>Agaricomycetes</taxon>
        <taxon>Agaricomycetidae</taxon>
        <taxon>Agaricales</taxon>
        <taxon>Agaricineae</taxon>
        <taxon>Galeropsidaceae</taxon>
        <taxon>Panaeolus</taxon>
    </lineage>
</organism>